<name>A0A933MIK2_UNCT6</name>
<dbReference type="SUPFAM" id="SSF55821">
    <property type="entry name" value="YrdC/RibB"/>
    <property type="match status" value="1"/>
</dbReference>
<dbReference type="FunFam" id="3.40.50.10990:FF:000001">
    <property type="entry name" value="Riboflavin biosynthesis protein RibBA"/>
    <property type="match status" value="1"/>
</dbReference>
<sequence>MSSKLKFNTIAEALKDIRLGRMIVVVDDEDRENEGDLVMASAKVTPQAINYMAKEGRGLICVSLTVARLEQLKLSPMVESNTSKLGTNFAVSVDAVKGTTTGISAHDRARTIKVLLNPKAKPVDLARPGHIFPLQAVEGGVLRRAGHTEAAADLAGLAGLYPSGILCEIMSDDGSMAKGRALFAFARKRKLKIVTVKDLILYRRSKQKLVKNILSLKLPTKYGEFNLVVYEDLIEKYHHLALVKGEVKGKKNVLVRVHSQCLTGDILSSLRCDCGEQLASALKMINKKGRGVFLYMRQEGRGIGLVNKLRAYRLQDKGMDTVEANLALGFKADERDYGIGAQILADLGLTSINLITNNPQKITALEGYGLKISKRVGVTICPNAVNLRYLKTKQEKLGHMLDFGNCVNN</sequence>
<dbReference type="FunFam" id="3.90.870.10:FF:000001">
    <property type="entry name" value="Riboflavin biosynthesis protein RibBA"/>
    <property type="match status" value="1"/>
</dbReference>
<evidence type="ECO:0000256" key="3">
    <source>
        <dbReference type="ARBA" id="ARBA00002284"/>
    </source>
</evidence>
<reference evidence="21" key="1">
    <citation type="submission" date="2020-07" db="EMBL/GenBank/DDBJ databases">
        <title>Huge and variable diversity of episymbiotic CPR bacteria and DPANN archaea in groundwater ecosystems.</title>
        <authorList>
            <person name="He C.Y."/>
            <person name="Keren R."/>
            <person name="Whittaker M."/>
            <person name="Farag I.F."/>
            <person name="Doudna J."/>
            <person name="Cate J.H.D."/>
            <person name="Banfield J.F."/>
        </authorList>
    </citation>
    <scope>NUCLEOTIDE SEQUENCE</scope>
    <source>
        <strain evidence="21">NC_groundwater_1520_Pr4_B-0.1um_53_5</strain>
    </source>
</reference>
<evidence type="ECO:0000256" key="6">
    <source>
        <dbReference type="ARBA" id="ARBA00005520"/>
    </source>
</evidence>
<dbReference type="Gene3D" id="3.90.870.10">
    <property type="entry name" value="DHBP synthase"/>
    <property type="match status" value="1"/>
</dbReference>
<feature type="active site" description="Proton acceptor; for GTP cyclohydrolase activity" evidence="19">
    <location>
        <position position="333"/>
    </location>
</feature>
<feature type="binding site" evidence="19">
    <location>
        <begin position="299"/>
        <end position="301"/>
    </location>
    <ligand>
        <name>GTP</name>
        <dbReference type="ChEBI" id="CHEBI:37565"/>
    </ligand>
</feature>
<keyword evidence="16 19" id="KW-0511">Multifunctional enzyme</keyword>
<comment type="cofactor">
    <cofactor evidence="2">
        <name>Mn(2+)</name>
        <dbReference type="ChEBI" id="CHEBI:29035"/>
    </cofactor>
</comment>
<dbReference type="InterPro" id="IPR036144">
    <property type="entry name" value="RibA-like_sf"/>
</dbReference>
<dbReference type="InterPro" id="IPR032677">
    <property type="entry name" value="GTP_cyclohydro_II"/>
</dbReference>
<evidence type="ECO:0000256" key="8">
    <source>
        <dbReference type="ARBA" id="ARBA00022723"/>
    </source>
</evidence>
<feature type="binding site" evidence="19">
    <location>
        <begin position="144"/>
        <end position="148"/>
    </location>
    <ligand>
        <name>D-ribulose 5-phosphate</name>
        <dbReference type="ChEBI" id="CHEBI:58121"/>
    </ligand>
</feature>
<dbReference type="PIRSF" id="PIRSF001259">
    <property type="entry name" value="RibA"/>
    <property type="match status" value="1"/>
</dbReference>
<dbReference type="HAMAP" id="MF_00180">
    <property type="entry name" value="RibB"/>
    <property type="match status" value="1"/>
</dbReference>
<feature type="active site" description="Nucleophile; for GTP cyclohydrolase activity" evidence="19">
    <location>
        <position position="335"/>
    </location>
</feature>
<comment type="function">
    <text evidence="3 19">Catalyzes the conversion of D-ribulose 5-phosphate to formate and 3,4-dihydroxy-2-butanone 4-phosphate.</text>
</comment>
<evidence type="ECO:0000256" key="16">
    <source>
        <dbReference type="ARBA" id="ARBA00023268"/>
    </source>
</evidence>
<feature type="region of interest" description="DHBP synthase" evidence="19">
    <location>
        <begin position="1"/>
        <end position="205"/>
    </location>
</feature>
<feature type="binding site" evidence="19">
    <location>
        <position position="361"/>
    </location>
    <ligand>
        <name>GTP</name>
        <dbReference type="ChEBI" id="CHEBI:37565"/>
    </ligand>
</feature>
<dbReference type="NCBIfam" id="NF006803">
    <property type="entry name" value="PRK09311.1"/>
    <property type="match status" value="1"/>
</dbReference>
<keyword evidence="15 19" id="KW-0456">Lyase</keyword>
<evidence type="ECO:0000256" key="1">
    <source>
        <dbReference type="ARBA" id="ARBA00000141"/>
    </source>
</evidence>
<dbReference type="InterPro" id="IPR016299">
    <property type="entry name" value="Riboflavin_synth_RibBA"/>
</dbReference>
<dbReference type="InterPro" id="IPR000422">
    <property type="entry name" value="DHBP_synthase_RibB"/>
</dbReference>
<dbReference type="InterPro" id="IPR017945">
    <property type="entry name" value="DHBP_synth_RibB-like_a/b_dom"/>
</dbReference>
<dbReference type="Pfam" id="PF00926">
    <property type="entry name" value="DHBP_synthase"/>
    <property type="match status" value="1"/>
</dbReference>
<comment type="cofactor">
    <cofactor evidence="19">
        <name>Zn(2+)</name>
        <dbReference type="ChEBI" id="CHEBI:29105"/>
    </cofactor>
    <text evidence="19">Binds 1 zinc ion per subunit.</text>
</comment>
<dbReference type="GO" id="GO:0000287">
    <property type="term" value="F:magnesium ion binding"/>
    <property type="evidence" value="ECO:0007669"/>
    <property type="project" value="UniProtKB-UniRule"/>
</dbReference>
<evidence type="ECO:0000313" key="21">
    <source>
        <dbReference type="EMBL" id="MBI4727187.1"/>
    </source>
</evidence>
<comment type="pathway">
    <text evidence="4 19">Cofactor biosynthesis; riboflavin biosynthesis; 5-amino-6-(D-ribitylamino)uracil from GTP: step 1/4.</text>
</comment>
<gene>
    <name evidence="19" type="primary">ribBA</name>
    <name evidence="21" type="ORF">HY768_08215</name>
</gene>
<dbReference type="PANTHER" id="PTHR21327:SF18">
    <property type="entry name" value="3,4-DIHYDROXY-2-BUTANONE 4-PHOSPHATE SYNTHASE"/>
    <property type="match status" value="1"/>
</dbReference>
<feature type="binding site" evidence="19">
    <location>
        <position position="274"/>
    </location>
    <ligand>
        <name>Zn(2+)</name>
        <dbReference type="ChEBI" id="CHEBI:29105"/>
        <note>catalytic</note>
    </ligand>
</feature>
<keyword evidence="10 19" id="KW-0378">Hydrolase</keyword>
<feature type="binding site" evidence="19">
    <location>
        <position position="147"/>
    </location>
    <ligand>
        <name>Mg(2+)</name>
        <dbReference type="ChEBI" id="CHEBI:18420"/>
        <label>2</label>
    </ligand>
</feature>
<feature type="binding site" evidence="19">
    <location>
        <position position="356"/>
    </location>
    <ligand>
        <name>GTP</name>
        <dbReference type="ChEBI" id="CHEBI:37565"/>
    </ligand>
</feature>
<feature type="binding site" evidence="19">
    <location>
        <position position="272"/>
    </location>
    <ligand>
        <name>Zn(2+)</name>
        <dbReference type="ChEBI" id="CHEBI:29105"/>
        <note>catalytic</note>
    </ligand>
</feature>
<keyword evidence="13 19" id="KW-0342">GTP-binding</keyword>
<dbReference type="Gene3D" id="3.40.50.10990">
    <property type="entry name" value="GTP cyclohydrolase II"/>
    <property type="match status" value="1"/>
</dbReference>
<accession>A0A933MIK2</accession>
<feature type="binding site" evidence="19">
    <location>
        <position position="32"/>
    </location>
    <ligand>
        <name>Mg(2+)</name>
        <dbReference type="ChEBI" id="CHEBI:18420"/>
        <label>1</label>
    </ligand>
</feature>
<evidence type="ECO:0000256" key="12">
    <source>
        <dbReference type="ARBA" id="ARBA00022842"/>
    </source>
</evidence>
<comment type="catalytic activity">
    <reaction evidence="18 19">
        <text>GTP + 4 H2O = 2,5-diamino-6-hydroxy-4-(5-phosphoribosylamino)-pyrimidine + formate + 2 phosphate + 3 H(+)</text>
        <dbReference type="Rhea" id="RHEA:23704"/>
        <dbReference type="ChEBI" id="CHEBI:15377"/>
        <dbReference type="ChEBI" id="CHEBI:15378"/>
        <dbReference type="ChEBI" id="CHEBI:15740"/>
        <dbReference type="ChEBI" id="CHEBI:37565"/>
        <dbReference type="ChEBI" id="CHEBI:43474"/>
        <dbReference type="ChEBI" id="CHEBI:58614"/>
        <dbReference type="EC" id="3.5.4.25"/>
    </reaction>
</comment>
<feature type="site" description="Essential for DHBP synthase activity" evidence="19">
    <location>
        <position position="168"/>
    </location>
</feature>
<dbReference type="GO" id="GO:0003935">
    <property type="term" value="F:GTP cyclohydrolase II activity"/>
    <property type="evidence" value="ECO:0007669"/>
    <property type="project" value="UniProtKB-UniRule"/>
</dbReference>
<dbReference type="NCBIfam" id="TIGR00506">
    <property type="entry name" value="ribB"/>
    <property type="match status" value="1"/>
</dbReference>
<keyword evidence="9 19" id="KW-0547">Nucleotide-binding</keyword>
<keyword evidence="12 19" id="KW-0460">Magnesium</keyword>
<keyword evidence="11 19" id="KW-0862">Zinc</keyword>
<feature type="region of interest" description="GTP cyclohydrolase II" evidence="19">
    <location>
        <begin position="206"/>
        <end position="409"/>
    </location>
</feature>
<evidence type="ECO:0000256" key="15">
    <source>
        <dbReference type="ARBA" id="ARBA00023239"/>
    </source>
</evidence>
<feature type="binding site" evidence="19">
    <location>
        <position position="261"/>
    </location>
    <ligand>
        <name>Zn(2+)</name>
        <dbReference type="ChEBI" id="CHEBI:29105"/>
        <note>catalytic</note>
    </ligand>
</feature>
<dbReference type="AlphaFoldDB" id="A0A933MIK2"/>
<dbReference type="Pfam" id="PF00925">
    <property type="entry name" value="GTP_cyclohydro2"/>
    <property type="match status" value="1"/>
</dbReference>
<comment type="function">
    <text evidence="17 19">Catalyzes the conversion of GTP to 2,5-diamino-6-ribosylamino-4(3H)-pyrimidinone 5'-phosphate (DARP), formate and pyrophosphate.</text>
</comment>
<dbReference type="GO" id="GO:0030145">
    <property type="term" value="F:manganese ion binding"/>
    <property type="evidence" value="ECO:0007669"/>
    <property type="project" value="UniProtKB-UniRule"/>
</dbReference>
<evidence type="ECO:0000256" key="7">
    <source>
        <dbReference type="ARBA" id="ARBA00022619"/>
    </source>
</evidence>
<comment type="similarity">
    <text evidence="19">In the C-terminal section; belongs to the GTP cyclohydrolase II family.</text>
</comment>
<comment type="caution">
    <text evidence="21">The sequence shown here is derived from an EMBL/GenBank/DDBJ whole genome shotgun (WGS) entry which is preliminary data.</text>
</comment>
<dbReference type="EMBL" id="JACQXR010000108">
    <property type="protein sequence ID" value="MBI4727187.1"/>
    <property type="molecule type" value="Genomic_DNA"/>
</dbReference>
<proteinExistence type="inferred from homology"/>
<evidence type="ECO:0000256" key="18">
    <source>
        <dbReference type="ARBA" id="ARBA00049295"/>
    </source>
</evidence>
<dbReference type="GO" id="GO:0008686">
    <property type="term" value="F:3,4-dihydroxy-2-butanone-4-phosphate synthase activity"/>
    <property type="evidence" value="ECO:0007669"/>
    <property type="project" value="UniProtKB-UniRule"/>
</dbReference>
<keyword evidence="8 19" id="KW-0479">Metal-binding</keyword>
<feature type="binding site" evidence="19">
    <location>
        <begin position="31"/>
        <end position="32"/>
    </location>
    <ligand>
        <name>D-ribulose 5-phosphate</name>
        <dbReference type="ChEBI" id="CHEBI:58121"/>
    </ligand>
</feature>
<evidence type="ECO:0000256" key="19">
    <source>
        <dbReference type="HAMAP-Rule" id="MF_01283"/>
    </source>
</evidence>
<dbReference type="HAMAP" id="MF_01283">
    <property type="entry name" value="RibBA"/>
    <property type="match status" value="1"/>
</dbReference>
<evidence type="ECO:0000313" key="22">
    <source>
        <dbReference type="Proteomes" id="UP000736328"/>
    </source>
</evidence>
<dbReference type="EC" id="4.1.99.12" evidence="19"/>
<feature type="binding site" evidence="19">
    <location>
        <position position="36"/>
    </location>
    <ligand>
        <name>D-ribulose 5-phosphate</name>
        <dbReference type="ChEBI" id="CHEBI:58121"/>
    </ligand>
</feature>
<feature type="site" description="Essential for DHBP synthase activity" evidence="19">
    <location>
        <position position="130"/>
    </location>
</feature>
<dbReference type="Proteomes" id="UP000736328">
    <property type="component" value="Unassembled WGS sequence"/>
</dbReference>
<feature type="binding site" evidence="19">
    <location>
        <position position="32"/>
    </location>
    <ligand>
        <name>Mg(2+)</name>
        <dbReference type="ChEBI" id="CHEBI:18420"/>
        <label>2</label>
    </ligand>
</feature>
<evidence type="ECO:0000256" key="5">
    <source>
        <dbReference type="ARBA" id="ARBA00004904"/>
    </source>
</evidence>
<evidence type="ECO:0000256" key="13">
    <source>
        <dbReference type="ARBA" id="ARBA00023134"/>
    </source>
</evidence>
<dbReference type="PANTHER" id="PTHR21327">
    <property type="entry name" value="GTP CYCLOHYDROLASE II-RELATED"/>
    <property type="match status" value="1"/>
</dbReference>
<dbReference type="EC" id="3.5.4.25" evidence="19"/>
<comment type="catalytic activity">
    <reaction evidence="1 19">
        <text>D-ribulose 5-phosphate = (2S)-2-hydroxy-3-oxobutyl phosphate + formate + H(+)</text>
        <dbReference type="Rhea" id="RHEA:18457"/>
        <dbReference type="ChEBI" id="CHEBI:15378"/>
        <dbReference type="ChEBI" id="CHEBI:15740"/>
        <dbReference type="ChEBI" id="CHEBI:58121"/>
        <dbReference type="ChEBI" id="CHEBI:58830"/>
        <dbReference type="EC" id="4.1.99.12"/>
    </reaction>
</comment>
<comment type="pathway">
    <text evidence="5 19">Cofactor biosynthesis; riboflavin biosynthesis; 2-hydroxy-3-oxobutyl phosphate from D-ribulose 5-phosphate: step 1/1.</text>
</comment>
<feature type="binding site" evidence="19">
    <location>
        <position position="277"/>
    </location>
    <ligand>
        <name>GTP</name>
        <dbReference type="ChEBI" id="CHEBI:37565"/>
    </ligand>
</feature>
<organism evidence="21 22">
    <name type="scientific">candidate division TA06 bacterium</name>
    <dbReference type="NCBI Taxonomy" id="2250710"/>
    <lineage>
        <taxon>Bacteria</taxon>
        <taxon>Bacteria division TA06</taxon>
    </lineage>
</organism>
<dbReference type="NCBIfam" id="NF001591">
    <property type="entry name" value="PRK00393.1"/>
    <property type="match status" value="1"/>
</dbReference>
<feature type="binding site" evidence="19">
    <location>
        <position position="168"/>
    </location>
    <ligand>
        <name>D-ribulose 5-phosphate</name>
        <dbReference type="ChEBI" id="CHEBI:58121"/>
    </ligand>
</feature>
<keyword evidence="7 19" id="KW-0686">Riboflavin biosynthesis</keyword>
<feature type="binding site" evidence="19">
    <location>
        <position position="321"/>
    </location>
    <ligand>
        <name>GTP</name>
        <dbReference type="ChEBI" id="CHEBI:37565"/>
    </ligand>
</feature>
<evidence type="ECO:0000256" key="9">
    <source>
        <dbReference type="ARBA" id="ARBA00022741"/>
    </source>
</evidence>
<protein>
    <recommendedName>
        <fullName evidence="19">Riboflavin biosynthesis protein RibBA</fullName>
    </recommendedName>
    <domain>
        <recommendedName>
            <fullName evidence="19">3,4-dihydroxy-2-butanone 4-phosphate synthase</fullName>
            <shortName evidence="19">DHBP synthase</shortName>
            <ecNumber evidence="19">4.1.99.12</ecNumber>
        </recommendedName>
    </domain>
    <domain>
        <recommendedName>
            <fullName evidence="19">GTP cyclohydrolase-2</fullName>
            <ecNumber evidence="19">3.5.4.25</ecNumber>
        </recommendedName>
        <alternativeName>
            <fullName evidence="19">GTP cyclohydrolase II</fullName>
        </alternativeName>
    </domain>
</protein>
<dbReference type="GO" id="GO:0005829">
    <property type="term" value="C:cytosol"/>
    <property type="evidence" value="ECO:0007669"/>
    <property type="project" value="TreeGrafter"/>
</dbReference>
<feature type="binding site" evidence="19">
    <location>
        <begin position="256"/>
        <end position="260"/>
    </location>
    <ligand>
        <name>GTP</name>
        <dbReference type="ChEBI" id="CHEBI:37565"/>
    </ligand>
</feature>
<evidence type="ECO:0000256" key="17">
    <source>
        <dbReference type="ARBA" id="ARBA00043932"/>
    </source>
</evidence>
<evidence type="ECO:0000256" key="11">
    <source>
        <dbReference type="ARBA" id="ARBA00022833"/>
    </source>
</evidence>
<dbReference type="GO" id="GO:0009231">
    <property type="term" value="P:riboflavin biosynthetic process"/>
    <property type="evidence" value="ECO:0007669"/>
    <property type="project" value="UniProtKB-UniRule"/>
</dbReference>
<dbReference type="GO" id="GO:0008270">
    <property type="term" value="F:zinc ion binding"/>
    <property type="evidence" value="ECO:0007669"/>
    <property type="project" value="UniProtKB-UniRule"/>
</dbReference>
<evidence type="ECO:0000256" key="14">
    <source>
        <dbReference type="ARBA" id="ARBA00023211"/>
    </source>
</evidence>
<dbReference type="NCBIfam" id="TIGR00505">
    <property type="entry name" value="ribA"/>
    <property type="match status" value="1"/>
</dbReference>
<dbReference type="GO" id="GO:0005525">
    <property type="term" value="F:GTP binding"/>
    <property type="evidence" value="ECO:0007669"/>
    <property type="project" value="UniProtKB-KW"/>
</dbReference>
<dbReference type="HAMAP" id="MF_00179">
    <property type="entry name" value="RibA"/>
    <property type="match status" value="1"/>
</dbReference>
<evidence type="ECO:0000256" key="10">
    <source>
        <dbReference type="ARBA" id="ARBA00022801"/>
    </source>
</evidence>
<comment type="cofactor">
    <cofactor evidence="19">
        <name>Mg(2+)</name>
        <dbReference type="ChEBI" id="CHEBI:18420"/>
    </cofactor>
    <cofactor evidence="19">
        <name>Mn(2+)</name>
        <dbReference type="ChEBI" id="CHEBI:29035"/>
    </cofactor>
    <text evidence="19">Binds 2 divalent metal cations per subunit. Magnesium or manganese.</text>
</comment>
<evidence type="ECO:0000256" key="4">
    <source>
        <dbReference type="ARBA" id="ARBA00004853"/>
    </source>
</evidence>
<evidence type="ECO:0000256" key="2">
    <source>
        <dbReference type="ARBA" id="ARBA00001936"/>
    </source>
</evidence>
<comment type="similarity">
    <text evidence="6 19">In the N-terminal section; belongs to the DHBP synthase family.</text>
</comment>
<dbReference type="InterPro" id="IPR000926">
    <property type="entry name" value="RibA"/>
</dbReference>
<evidence type="ECO:0000259" key="20">
    <source>
        <dbReference type="Pfam" id="PF00925"/>
    </source>
</evidence>
<keyword evidence="14 19" id="KW-0464">Manganese</keyword>
<dbReference type="SUPFAM" id="SSF142695">
    <property type="entry name" value="RibA-like"/>
    <property type="match status" value="1"/>
</dbReference>
<dbReference type="CDD" id="cd00641">
    <property type="entry name" value="GTP_cyclohydro2"/>
    <property type="match status" value="1"/>
</dbReference>
<feature type="domain" description="GTP cyclohydrolase II" evidence="20">
    <location>
        <begin position="215"/>
        <end position="376"/>
    </location>
</feature>